<feature type="compositionally biased region" description="Basic and acidic residues" evidence="1">
    <location>
        <begin position="440"/>
        <end position="455"/>
    </location>
</feature>
<sequence>MAGVALVSAPPPGSASQTLSDVGIVLPSLHLGSFSKMTFDSISPTSEETRRPPISQSPTPSLRARTLITTSRGDDPVMSERHNSALNGRASASIRTIGTRRRREDVFEGDPSPASTQCASLRPPLTPSSGSYPGRPLELPTGAPGPAVQHPGVTVLRVDTASAISGDDNTRNRASDAQLKVVNGPRRIDSAEYKYDTPVSVRASSLQQYPSSSNSPPAQIQSADAPLKYAASTMVSKPSSPPALPNPKVFMRPQTAQKVVPPEEVCVECMLRDRDMADVDVTSPGVWERESDVWYEELVRREQQEARDRIPPSANSNKPQSQGGHLTEGNLMIWLTMNPKEPAARWQTLEKYIKSQAEFLAAELQAQEQTLREAHLRDSKMREAYHHLRRSTADIGRVPIEDSSSGVRLRASTDGDDPIPRDVTLLESGLILERVDIRRQQREERERKKAEERTEKRRTRKMSRISVPDIGRGFGSDASSMHSLSNPLQNVSYGSRSQISLSTPSISTNKRLSSPLTLSPPLPLGRGQSQISMEPSTPRFLGFKHWRGAYGSEASLHNNSGSMMDMHLGLEQDRDVVTPFDDEPWSAIQLVDEAATLVPDEVVKPKKHTIKRLWKKMTGKDKVSSGSRAQRPQEDLDVPLDPPPSLSYLVNRSNGHERSPHIRHASSPPVQSSGSSSPQPRSPSLSVPPPLSPATGASISSLSVTSLRDGPLGEERRHSGPIYELELMMDDGSRERRERIPGIQTYSGKSRSVTYPTPEPWRQGVSPPPTDATLSLQHIGGSTQPQSIFSNKELPPLPDETFYAVRSQPTLRPFTTYDTPSPPFKTEARRQSFSDLFSRPVTQTLGNLISRSRKNSEALVPPPPFFGTFQVDEFGASAPSLVGRWEDEPSHYAALSLSLSPTKSEKSSKRRSRFTSGLSSIFGGSGSSAGRRSAEREIQLRDAALGGTGLAPNDGHVYPRFADEYPMPRASRSEVAFRNSSTSLVTFSRPSPSSVSSKRFDSLIPQESDFVALRYPTESERVDLVRQF</sequence>
<evidence type="ECO:0000313" key="3">
    <source>
        <dbReference type="Proteomes" id="UP000886523"/>
    </source>
</evidence>
<feature type="region of interest" description="Disordered" evidence="1">
    <location>
        <begin position="403"/>
        <end position="422"/>
    </location>
</feature>
<dbReference type="AlphaFoldDB" id="A0A9P6E096"/>
<feature type="region of interest" description="Disordered" evidence="1">
    <location>
        <begin position="304"/>
        <end position="326"/>
    </location>
</feature>
<accession>A0A9P6E096</accession>
<protein>
    <submittedName>
        <fullName evidence="2">Uncharacterized protein</fullName>
    </submittedName>
</protein>
<organism evidence="2 3">
    <name type="scientific">Hydnum rufescens UP504</name>
    <dbReference type="NCBI Taxonomy" id="1448309"/>
    <lineage>
        <taxon>Eukaryota</taxon>
        <taxon>Fungi</taxon>
        <taxon>Dikarya</taxon>
        <taxon>Basidiomycota</taxon>
        <taxon>Agaricomycotina</taxon>
        <taxon>Agaricomycetes</taxon>
        <taxon>Cantharellales</taxon>
        <taxon>Hydnaceae</taxon>
        <taxon>Hydnum</taxon>
    </lineage>
</organism>
<feature type="compositionally biased region" description="Polar residues" evidence="1">
    <location>
        <begin position="695"/>
        <end position="706"/>
    </location>
</feature>
<dbReference type="Proteomes" id="UP000886523">
    <property type="component" value="Unassembled WGS sequence"/>
</dbReference>
<gene>
    <name evidence="2" type="ORF">BS47DRAFT_752637</name>
</gene>
<feature type="compositionally biased region" description="Polar residues" evidence="1">
    <location>
        <begin position="477"/>
        <end position="511"/>
    </location>
</feature>
<reference evidence="2" key="1">
    <citation type="journal article" date="2020" name="Nat. Commun.">
        <title>Large-scale genome sequencing of mycorrhizal fungi provides insights into the early evolution of symbiotic traits.</title>
        <authorList>
            <person name="Miyauchi S."/>
            <person name="Kiss E."/>
            <person name="Kuo A."/>
            <person name="Drula E."/>
            <person name="Kohler A."/>
            <person name="Sanchez-Garcia M."/>
            <person name="Morin E."/>
            <person name="Andreopoulos B."/>
            <person name="Barry K.W."/>
            <person name="Bonito G."/>
            <person name="Buee M."/>
            <person name="Carver A."/>
            <person name="Chen C."/>
            <person name="Cichocki N."/>
            <person name="Clum A."/>
            <person name="Culley D."/>
            <person name="Crous P.W."/>
            <person name="Fauchery L."/>
            <person name="Girlanda M."/>
            <person name="Hayes R.D."/>
            <person name="Keri Z."/>
            <person name="LaButti K."/>
            <person name="Lipzen A."/>
            <person name="Lombard V."/>
            <person name="Magnuson J."/>
            <person name="Maillard F."/>
            <person name="Murat C."/>
            <person name="Nolan M."/>
            <person name="Ohm R.A."/>
            <person name="Pangilinan J."/>
            <person name="Pereira M.F."/>
            <person name="Perotto S."/>
            <person name="Peter M."/>
            <person name="Pfister S."/>
            <person name="Riley R."/>
            <person name="Sitrit Y."/>
            <person name="Stielow J.B."/>
            <person name="Szollosi G."/>
            <person name="Zifcakova L."/>
            <person name="Stursova M."/>
            <person name="Spatafora J.W."/>
            <person name="Tedersoo L."/>
            <person name="Vaario L.M."/>
            <person name="Yamada A."/>
            <person name="Yan M."/>
            <person name="Wang P."/>
            <person name="Xu J."/>
            <person name="Bruns T."/>
            <person name="Baldrian P."/>
            <person name="Vilgalys R."/>
            <person name="Dunand C."/>
            <person name="Henrissat B."/>
            <person name="Grigoriev I.V."/>
            <person name="Hibbett D."/>
            <person name="Nagy L.G."/>
            <person name="Martin F.M."/>
        </authorList>
    </citation>
    <scope>NUCLEOTIDE SEQUENCE</scope>
    <source>
        <strain evidence="2">UP504</strain>
    </source>
</reference>
<feature type="compositionally biased region" description="Polar residues" evidence="1">
    <location>
        <begin position="313"/>
        <end position="324"/>
    </location>
</feature>
<name>A0A9P6E096_9AGAM</name>
<keyword evidence="3" id="KW-1185">Reference proteome</keyword>
<feature type="region of interest" description="Disordered" evidence="1">
    <location>
        <begin position="613"/>
        <end position="769"/>
    </location>
</feature>
<feature type="compositionally biased region" description="Low complexity" evidence="1">
    <location>
        <begin position="666"/>
        <end position="685"/>
    </location>
</feature>
<comment type="caution">
    <text evidence="2">The sequence shown here is derived from an EMBL/GenBank/DDBJ whole genome shotgun (WGS) entry which is preliminary data.</text>
</comment>
<feature type="region of interest" description="Disordered" evidence="1">
    <location>
        <begin position="440"/>
        <end position="535"/>
    </location>
</feature>
<feature type="region of interest" description="Disordered" evidence="1">
    <location>
        <begin position="99"/>
        <end position="150"/>
    </location>
</feature>
<evidence type="ECO:0000256" key="1">
    <source>
        <dbReference type="SAM" id="MobiDB-lite"/>
    </source>
</evidence>
<proteinExistence type="predicted"/>
<evidence type="ECO:0000313" key="2">
    <source>
        <dbReference type="EMBL" id="KAF9520312.1"/>
    </source>
</evidence>
<feature type="region of interest" description="Disordered" evidence="1">
    <location>
        <begin position="40"/>
        <end position="63"/>
    </location>
</feature>
<feature type="compositionally biased region" description="Polar residues" evidence="1">
    <location>
        <begin position="744"/>
        <end position="755"/>
    </location>
</feature>
<dbReference type="EMBL" id="MU128912">
    <property type="protein sequence ID" value="KAF9520312.1"/>
    <property type="molecule type" value="Genomic_DNA"/>
</dbReference>
<feature type="compositionally biased region" description="Basic and acidic residues" evidence="1">
    <location>
        <begin position="731"/>
        <end position="740"/>
    </location>
</feature>
<dbReference type="OrthoDB" id="28208at2759"/>